<reference evidence="2" key="1">
    <citation type="submission" date="2016-11" db="UniProtKB">
        <authorList>
            <consortium name="WormBaseParasite"/>
        </authorList>
    </citation>
    <scope>IDENTIFICATION</scope>
</reference>
<dbReference type="AlphaFoldDB" id="A0A1I7YSA3"/>
<sequence>MLEDVGIRGDDVVPVGEARDLREDVDALVEDLCVLSRVDDVDEDG</sequence>
<keyword evidence="1" id="KW-1185">Reference proteome</keyword>
<name>A0A1I7YSA3_9BILA</name>
<protein>
    <submittedName>
        <fullName evidence="2">NET domain-containing protein</fullName>
    </submittedName>
</protein>
<dbReference type="WBParaSite" id="L893_g18983.t1">
    <property type="protein sequence ID" value="L893_g18983.t1"/>
    <property type="gene ID" value="L893_g18983"/>
</dbReference>
<evidence type="ECO:0000313" key="1">
    <source>
        <dbReference type="Proteomes" id="UP000095287"/>
    </source>
</evidence>
<dbReference type="Proteomes" id="UP000095287">
    <property type="component" value="Unplaced"/>
</dbReference>
<organism evidence="1 2">
    <name type="scientific">Steinernema glaseri</name>
    <dbReference type="NCBI Taxonomy" id="37863"/>
    <lineage>
        <taxon>Eukaryota</taxon>
        <taxon>Metazoa</taxon>
        <taxon>Ecdysozoa</taxon>
        <taxon>Nematoda</taxon>
        <taxon>Chromadorea</taxon>
        <taxon>Rhabditida</taxon>
        <taxon>Tylenchina</taxon>
        <taxon>Panagrolaimomorpha</taxon>
        <taxon>Strongyloidoidea</taxon>
        <taxon>Steinernematidae</taxon>
        <taxon>Steinernema</taxon>
    </lineage>
</organism>
<accession>A0A1I7YSA3</accession>
<evidence type="ECO:0000313" key="2">
    <source>
        <dbReference type="WBParaSite" id="L893_g18983.t1"/>
    </source>
</evidence>
<proteinExistence type="predicted"/>